<dbReference type="AlphaFoldDB" id="A0A9W8UKV4"/>
<dbReference type="GO" id="GO:0009277">
    <property type="term" value="C:fungal-type cell wall"/>
    <property type="evidence" value="ECO:0007669"/>
    <property type="project" value="TreeGrafter"/>
</dbReference>
<dbReference type="GeneID" id="80887325"/>
<evidence type="ECO:0000256" key="1">
    <source>
        <dbReference type="SAM" id="SignalP"/>
    </source>
</evidence>
<dbReference type="GO" id="GO:0005975">
    <property type="term" value="P:carbohydrate metabolic process"/>
    <property type="evidence" value="ECO:0007669"/>
    <property type="project" value="InterPro"/>
</dbReference>
<feature type="signal peptide" evidence="1">
    <location>
        <begin position="1"/>
        <end position="21"/>
    </location>
</feature>
<dbReference type="InterPro" id="IPR050546">
    <property type="entry name" value="Glycosyl_Hydrlase_16"/>
</dbReference>
<evidence type="ECO:0000313" key="3">
    <source>
        <dbReference type="EMBL" id="KAJ4154893.1"/>
    </source>
</evidence>
<evidence type="ECO:0000313" key="4">
    <source>
        <dbReference type="Proteomes" id="UP001144673"/>
    </source>
</evidence>
<dbReference type="EMBL" id="JAJHUN010000007">
    <property type="protein sequence ID" value="KAJ4154893.1"/>
    <property type="molecule type" value="Genomic_DNA"/>
</dbReference>
<dbReference type="GO" id="GO:0004553">
    <property type="term" value="F:hydrolase activity, hydrolyzing O-glycosyl compounds"/>
    <property type="evidence" value="ECO:0007669"/>
    <property type="project" value="InterPro"/>
</dbReference>
<dbReference type="PROSITE" id="PS51257">
    <property type="entry name" value="PROKAR_LIPOPROTEIN"/>
    <property type="match status" value="1"/>
</dbReference>
<proteinExistence type="predicted"/>
<dbReference type="Proteomes" id="UP001144673">
    <property type="component" value="Chromosome 6"/>
</dbReference>
<dbReference type="RefSeq" id="XP_056055017.1">
    <property type="nucleotide sequence ID" value="XM_056198028.1"/>
</dbReference>
<dbReference type="PROSITE" id="PS51762">
    <property type="entry name" value="GH16_2"/>
    <property type="match status" value="1"/>
</dbReference>
<name>A0A9W8UKV4_AKAMU</name>
<evidence type="ECO:0000259" key="2">
    <source>
        <dbReference type="PROSITE" id="PS51762"/>
    </source>
</evidence>
<keyword evidence="1" id="KW-0732">Signal</keyword>
<dbReference type="Pfam" id="PF00722">
    <property type="entry name" value="Glyco_hydro_16"/>
    <property type="match status" value="1"/>
</dbReference>
<dbReference type="PANTHER" id="PTHR10963:SF68">
    <property type="entry name" value="GLYCOSIDASE CRH1-RELATED"/>
    <property type="match status" value="1"/>
</dbReference>
<dbReference type="KEGG" id="amus:LMH87_000166"/>
<protein>
    <recommendedName>
        <fullName evidence="2">GH16 domain-containing protein</fullName>
    </recommendedName>
</protein>
<feature type="chain" id="PRO_5040786885" description="GH16 domain-containing protein" evidence="1">
    <location>
        <begin position="22"/>
        <end position="207"/>
    </location>
</feature>
<sequence length="207" mass="22139">MLSKPFVAAYVALATALPASAQTSTACNPLDKSCPADPAVGKKGISCDFTQGECSAFEAEAGKAVMYESNGAICAMAAVHQAPTLRSKDVISTVVLLSDDLDEIDWEAIGSENKMIQSNVFSKGDQAYHKFGGSPPVDDIRSKVHKYTVDWTPDRIEWSVDGTVQRILTASQAVARFPSSPTQVKLGAWIAGHDGNDQDTITLRWCA</sequence>
<comment type="caution">
    <text evidence="3">The sequence shown here is derived from an EMBL/GenBank/DDBJ whole genome shotgun (WGS) entry which is preliminary data.</text>
</comment>
<feature type="domain" description="GH16" evidence="2">
    <location>
        <begin position="1"/>
        <end position="207"/>
    </location>
</feature>
<gene>
    <name evidence="3" type="ORF">LMH87_000166</name>
</gene>
<reference evidence="3" key="1">
    <citation type="journal article" date="2023" name="Access Microbiol">
        <title>De-novo genome assembly for Akanthomyces muscarius, a biocontrol agent of insect agricultural pests.</title>
        <authorList>
            <person name="Erdos Z."/>
            <person name="Studholme D.J."/>
            <person name="Raymond B."/>
            <person name="Sharma M."/>
        </authorList>
    </citation>
    <scope>NUCLEOTIDE SEQUENCE</scope>
    <source>
        <strain evidence="3">Ve6</strain>
    </source>
</reference>
<dbReference type="InterPro" id="IPR013320">
    <property type="entry name" value="ConA-like_dom_sf"/>
</dbReference>
<dbReference type="SUPFAM" id="SSF49899">
    <property type="entry name" value="Concanavalin A-like lectins/glucanases"/>
    <property type="match status" value="1"/>
</dbReference>
<dbReference type="InterPro" id="IPR000757">
    <property type="entry name" value="Beta-glucanase-like"/>
</dbReference>
<dbReference type="GO" id="GO:0016757">
    <property type="term" value="F:glycosyltransferase activity"/>
    <property type="evidence" value="ECO:0007669"/>
    <property type="project" value="TreeGrafter"/>
</dbReference>
<keyword evidence="4" id="KW-1185">Reference proteome</keyword>
<organism evidence="3 4">
    <name type="scientific">Akanthomyces muscarius</name>
    <name type="common">Entomopathogenic fungus</name>
    <name type="synonym">Lecanicillium muscarium</name>
    <dbReference type="NCBI Taxonomy" id="2231603"/>
    <lineage>
        <taxon>Eukaryota</taxon>
        <taxon>Fungi</taxon>
        <taxon>Dikarya</taxon>
        <taxon>Ascomycota</taxon>
        <taxon>Pezizomycotina</taxon>
        <taxon>Sordariomycetes</taxon>
        <taxon>Hypocreomycetidae</taxon>
        <taxon>Hypocreales</taxon>
        <taxon>Cordycipitaceae</taxon>
        <taxon>Akanthomyces</taxon>
    </lineage>
</organism>
<dbReference type="GO" id="GO:0031505">
    <property type="term" value="P:fungal-type cell wall organization"/>
    <property type="evidence" value="ECO:0007669"/>
    <property type="project" value="TreeGrafter"/>
</dbReference>
<dbReference type="PANTHER" id="PTHR10963">
    <property type="entry name" value="GLYCOSYL HYDROLASE-RELATED"/>
    <property type="match status" value="1"/>
</dbReference>
<dbReference type="Gene3D" id="2.60.120.200">
    <property type="match status" value="1"/>
</dbReference>
<accession>A0A9W8UKV4</accession>